<dbReference type="OrthoDB" id="680777at2"/>
<name>A0A2V4A1R2_9BACT</name>
<dbReference type="AlphaFoldDB" id="A0A2V4A1R2"/>
<proteinExistence type="predicted"/>
<comment type="caution">
    <text evidence="2">The sequence shown here is derived from an EMBL/GenBank/DDBJ whole genome shotgun (WGS) entry which is preliminary data.</text>
</comment>
<evidence type="ECO:0000313" key="3">
    <source>
        <dbReference type="Proteomes" id="UP000248079"/>
    </source>
</evidence>
<feature type="signal peptide" evidence="1">
    <location>
        <begin position="1"/>
        <end position="20"/>
    </location>
</feature>
<dbReference type="Proteomes" id="UP000248079">
    <property type="component" value="Unassembled WGS sequence"/>
</dbReference>
<evidence type="ECO:0000313" key="2">
    <source>
        <dbReference type="EMBL" id="PXY02689.1"/>
    </source>
</evidence>
<accession>A0A2V4A1R2</accession>
<reference evidence="2 3" key="1">
    <citation type="submission" date="2018-05" db="EMBL/GenBank/DDBJ databases">
        <title>Marinifilum breve JC075T sp. nov., a marine bacterium isolated from Yongle Blue Hole in the South China Sea.</title>
        <authorList>
            <person name="Fu T."/>
        </authorList>
    </citation>
    <scope>NUCLEOTIDE SEQUENCE [LARGE SCALE GENOMIC DNA]</scope>
    <source>
        <strain evidence="2 3">JC075</strain>
    </source>
</reference>
<gene>
    <name evidence="2" type="ORF">DF185_00930</name>
</gene>
<feature type="chain" id="PRO_5015998585" description="DUF4177 domain-containing protein" evidence="1">
    <location>
        <begin position="21"/>
        <end position="153"/>
    </location>
</feature>
<organism evidence="2 3">
    <name type="scientific">Marinifilum breve</name>
    <dbReference type="NCBI Taxonomy" id="2184082"/>
    <lineage>
        <taxon>Bacteria</taxon>
        <taxon>Pseudomonadati</taxon>
        <taxon>Bacteroidota</taxon>
        <taxon>Bacteroidia</taxon>
        <taxon>Marinilabiliales</taxon>
        <taxon>Marinifilaceae</taxon>
    </lineage>
</organism>
<dbReference type="RefSeq" id="WP_110358849.1">
    <property type="nucleotide sequence ID" value="NZ_QFLI01000001.1"/>
</dbReference>
<sequence length="153" mass="16889">MKRLLIIAAIAFGFFSTSNAQKVEYKVITSVESIVPMGIGRSRIIEEKDPIEAANFTTERTDGKKSKQKAVKRSDAKVNLFSETKLLNFYSIAGINFQNIASNDALLSSKINKLTNDGWELAFVASGVESDSGKGDGKGIFITRYIFKRLNNN</sequence>
<protein>
    <recommendedName>
        <fullName evidence="4">DUF4177 domain-containing protein</fullName>
    </recommendedName>
</protein>
<evidence type="ECO:0000256" key="1">
    <source>
        <dbReference type="SAM" id="SignalP"/>
    </source>
</evidence>
<evidence type="ECO:0008006" key="4">
    <source>
        <dbReference type="Google" id="ProtNLM"/>
    </source>
</evidence>
<keyword evidence="3" id="KW-1185">Reference proteome</keyword>
<dbReference type="EMBL" id="QFLI01000001">
    <property type="protein sequence ID" value="PXY02689.1"/>
    <property type="molecule type" value="Genomic_DNA"/>
</dbReference>
<keyword evidence="1" id="KW-0732">Signal</keyword>